<gene>
    <name evidence="2" type="ORF">C1J00_09210</name>
</gene>
<reference evidence="2 3" key="1">
    <citation type="submission" date="2018-01" db="EMBL/GenBank/DDBJ databases">
        <title>Draft genome sequence of Streptomyces sp. 13K301.</title>
        <authorList>
            <person name="Sahin N."/>
            <person name="Saygin H."/>
            <person name="Ay H."/>
        </authorList>
    </citation>
    <scope>NUCLEOTIDE SEQUENCE [LARGE SCALE GENOMIC DNA]</scope>
    <source>
        <strain evidence="2 3">13K301</strain>
    </source>
</reference>
<protein>
    <recommendedName>
        <fullName evidence="4">Tetratricopeptide repeat protein</fullName>
    </recommendedName>
</protein>
<evidence type="ECO:0008006" key="4">
    <source>
        <dbReference type="Google" id="ProtNLM"/>
    </source>
</evidence>
<dbReference type="InterPro" id="IPR011990">
    <property type="entry name" value="TPR-like_helical_dom_sf"/>
</dbReference>
<dbReference type="EMBL" id="POUC01000046">
    <property type="protein sequence ID" value="PNG22489.1"/>
    <property type="molecule type" value="Genomic_DNA"/>
</dbReference>
<evidence type="ECO:0000313" key="2">
    <source>
        <dbReference type="EMBL" id="PNG22489.1"/>
    </source>
</evidence>
<evidence type="ECO:0000256" key="1">
    <source>
        <dbReference type="SAM" id="MobiDB-lite"/>
    </source>
</evidence>
<feature type="region of interest" description="Disordered" evidence="1">
    <location>
        <begin position="138"/>
        <end position="165"/>
    </location>
</feature>
<dbReference type="Gene3D" id="1.25.40.10">
    <property type="entry name" value="Tetratricopeptide repeat domain"/>
    <property type="match status" value="1"/>
</dbReference>
<evidence type="ECO:0000313" key="3">
    <source>
        <dbReference type="Proteomes" id="UP000235943"/>
    </source>
</evidence>
<proteinExistence type="predicted"/>
<keyword evidence="3" id="KW-1185">Reference proteome</keyword>
<comment type="caution">
    <text evidence="2">The sequence shown here is derived from an EMBL/GenBank/DDBJ whole genome shotgun (WGS) entry which is preliminary data.</text>
</comment>
<sequence length="165" mass="17689">MVPFRRSGRRSVEPLRSAPDNHPWLAWNRRRGDGPGLALVLAGLGFIAEQRGDADRALAYHRDGLAVAATTKDPRSVALALEGLAGAYSLSGEGERATRLLGTAAATRERAGAPHPPAERGGDVERIAARLRATMDEATYTREFTAGTRRTHEAEALAETDPRAP</sequence>
<name>A0A2N8TTZ9_9ACTN</name>
<accession>A0A2N8TTZ9</accession>
<dbReference type="Proteomes" id="UP000235943">
    <property type="component" value="Unassembled WGS sequence"/>
</dbReference>
<feature type="region of interest" description="Disordered" evidence="1">
    <location>
        <begin position="1"/>
        <end position="21"/>
    </location>
</feature>
<dbReference type="AlphaFoldDB" id="A0A2N8TTZ9"/>
<organism evidence="2 3">
    <name type="scientific">Streptomyces cahuitamycinicus</name>
    <dbReference type="NCBI Taxonomy" id="2070367"/>
    <lineage>
        <taxon>Bacteria</taxon>
        <taxon>Bacillati</taxon>
        <taxon>Actinomycetota</taxon>
        <taxon>Actinomycetes</taxon>
        <taxon>Kitasatosporales</taxon>
        <taxon>Streptomycetaceae</taxon>
        <taxon>Streptomyces</taxon>
    </lineage>
</organism>
<feature type="compositionally biased region" description="Basic and acidic residues" evidence="1">
    <location>
        <begin position="150"/>
        <end position="165"/>
    </location>
</feature>
<dbReference type="SUPFAM" id="SSF48452">
    <property type="entry name" value="TPR-like"/>
    <property type="match status" value="1"/>
</dbReference>